<dbReference type="SUPFAM" id="SSF48403">
    <property type="entry name" value="Ankyrin repeat"/>
    <property type="match status" value="2"/>
</dbReference>
<feature type="region of interest" description="Disordered" evidence="2">
    <location>
        <begin position="842"/>
        <end position="863"/>
    </location>
</feature>
<dbReference type="PANTHER" id="PTHR24184:SF11">
    <property type="entry name" value="ANKYRIN REPEAT AND SOCS BOX CONTAINING 3"/>
    <property type="match status" value="1"/>
</dbReference>
<accession>A0A5M3MXR4</accession>
<evidence type="ECO:0000256" key="1">
    <source>
        <dbReference type="PROSITE-ProRule" id="PRU00023"/>
    </source>
</evidence>
<sequence length="933" mass="102559">MSSYYHSFENMSLLDSASEGSKAGLLEALRSGADVNVVDSSGRTSLTCALTADRWNAVDASDASFMSEERLATIRHIVSHPDITLYSLNAPQDSIAGVSPLGMAAWLKLAEAVAVLLEYSNGLVSVDGSDADGATPLMYAARDGTVEVVQLLLAHGACPDARDLFHRSPVQFALSHPHVLSQLEESLRYRRWSETESNNRRQLIQPAGVPQDYFSYPPSLGSWHQNSSVSDANSPITDSLVQAVLVSDLPTLYSLLFPSYALDDFMSLSHYPLVNDRDIEGWSPVHYCASVHQPSVEVLDALYRAGADISLFTFKEQYTPLHCLARFSRVVDHPESAPSLYEFAVHLIRDLDAPLSAQDSNEETCIHIAAEHGECADVLIAFLDCDTGGHVQSARNSRGLTPFEVAKPCFRSYFKTESALVRPQSALSDRTIRPSQPAMRTRTLSSLASWVGQSGRQTPQSIYRPYKEIDVLEASNRVLNDIDYVTAEIPYAHGTGLDVLQRALEDVGRVGKDLIAAYRRQGDEATQSVRELRQNLNEVDQLWEKTSHDIDQLEDLNRSGLVSLMARKRLHRGSEDSQITAVGSEVDVKDGSFVDYLEEPSYQEASVATEIFRQAAIETTDQHTGARVVPWPEWLDSFILSADSSTYQTHLANLIEIEKELIARDAAPNVDKALPKEPRLKGILSNRRSRYEKAEKSGVSKLKTWLKKKIVSNKPFSLEIVYDLDDDCAVGTDVKQPAIPITLDIREPRSPTIAESGENPGLGPVLAAVGRDLSRIDDCLRKVDNLILIVSNSASRAERIINRTLKAQGAEVERRRAENVQNGVVLNDIFAFSTDMIDSPQFPDYTGSNSGSSSPASSSPSSTLCSPLASAASSVVSLPASQNEAEDVRALRHLLRRKLNAAAANAESEISRANVWLTVLKETLREVKNRTIV</sequence>
<proteinExistence type="predicted"/>
<dbReference type="GeneID" id="19204874"/>
<dbReference type="EMBL" id="JH711575">
    <property type="protein sequence ID" value="EIW83908.1"/>
    <property type="molecule type" value="Genomic_DNA"/>
</dbReference>
<reference evidence="4" key="1">
    <citation type="journal article" date="2012" name="Science">
        <title>The Paleozoic origin of enzymatic lignin decomposition reconstructed from 31 fungal genomes.</title>
        <authorList>
            <person name="Floudas D."/>
            <person name="Binder M."/>
            <person name="Riley R."/>
            <person name="Barry K."/>
            <person name="Blanchette R.A."/>
            <person name="Henrissat B."/>
            <person name="Martinez A.T."/>
            <person name="Otillar R."/>
            <person name="Spatafora J.W."/>
            <person name="Yadav J.S."/>
            <person name="Aerts A."/>
            <person name="Benoit I."/>
            <person name="Boyd A."/>
            <person name="Carlson A."/>
            <person name="Copeland A."/>
            <person name="Coutinho P.M."/>
            <person name="de Vries R.P."/>
            <person name="Ferreira P."/>
            <person name="Findley K."/>
            <person name="Foster B."/>
            <person name="Gaskell J."/>
            <person name="Glotzer D."/>
            <person name="Gorecki P."/>
            <person name="Heitman J."/>
            <person name="Hesse C."/>
            <person name="Hori C."/>
            <person name="Igarashi K."/>
            <person name="Jurgens J.A."/>
            <person name="Kallen N."/>
            <person name="Kersten P."/>
            <person name="Kohler A."/>
            <person name="Kuees U."/>
            <person name="Kumar T.K.A."/>
            <person name="Kuo A."/>
            <person name="LaButti K."/>
            <person name="Larrondo L.F."/>
            <person name="Lindquist E."/>
            <person name="Ling A."/>
            <person name="Lombard V."/>
            <person name="Lucas S."/>
            <person name="Lundell T."/>
            <person name="Martin R."/>
            <person name="McLaughlin D.J."/>
            <person name="Morgenstern I."/>
            <person name="Morin E."/>
            <person name="Murat C."/>
            <person name="Nagy L.G."/>
            <person name="Nolan M."/>
            <person name="Ohm R.A."/>
            <person name="Patyshakuliyeva A."/>
            <person name="Rokas A."/>
            <person name="Ruiz-Duenas F.J."/>
            <person name="Sabat G."/>
            <person name="Salamov A."/>
            <person name="Samejima M."/>
            <person name="Schmutz J."/>
            <person name="Slot J.C."/>
            <person name="St John F."/>
            <person name="Stenlid J."/>
            <person name="Sun H."/>
            <person name="Sun S."/>
            <person name="Syed K."/>
            <person name="Tsang A."/>
            <person name="Wiebenga A."/>
            <person name="Young D."/>
            <person name="Pisabarro A."/>
            <person name="Eastwood D.C."/>
            <person name="Martin F."/>
            <person name="Cullen D."/>
            <person name="Grigoriev I.V."/>
            <person name="Hibbett D.S."/>
        </authorList>
    </citation>
    <scope>NUCLEOTIDE SEQUENCE [LARGE SCALE GENOMIC DNA]</scope>
    <source>
        <strain evidence="4">RWD-64-598 SS2</strain>
    </source>
</reference>
<dbReference type="InterPro" id="IPR036770">
    <property type="entry name" value="Ankyrin_rpt-contain_sf"/>
</dbReference>
<feature type="compositionally biased region" description="Low complexity" evidence="2">
    <location>
        <begin position="848"/>
        <end position="863"/>
    </location>
</feature>
<dbReference type="PROSITE" id="PS50088">
    <property type="entry name" value="ANK_REPEAT"/>
    <property type="match status" value="1"/>
</dbReference>
<keyword evidence="1" id="KW-0040">ANK repeat</keyword>
<evidence type="ECO:0000256" key="2">
    <source>
        <dbReference type="SAM" id="MobiDB-lite"/>
    </source>
</evidence>
<dbReference type="RefSeq" id="XP_007765765.1">
    <property type="nucleotide sequence ID" value="XM_007767575.1"/>
</dbReference>
<dbReference type="OrthoDB" id="539213at2759"/>
<feature type="repeat" description="ANK" evidence="1">
    <location>
        <begin position="132"/>
        <end position="164"/>
    </location>
</feature>
<evidence type="ECO:0000313" key="3">
    <source>
        <dbReference type="EMBL" id="EIW83908.1"/>
    </source>
</evidence>
<dbReference type="PROSITE" id="PS50297">
    <property type="entry name" value="ANK_REP_REGION"/>
    <property type="match status" value="1"/>
</dbReference>
<organism evidence="3 4">
    <name type="scientific">Coniophora puteana (strain RWD-64-598)</name>
    <name type="common">Brown rot fungus</name>
    <dbReference type="NCBI Taxonomy" id="741705"/>
    <lineage>
        <taxon>Eukaryota</taxon>
        <taxon>Fungi</taxon>
        <taxon>Dikarya</taxon>
        <taxon>Basidiomycota</taxon>
        <taxon>Agaricomycotina</taxon>
        <taxon>Agaricomycetes</taxon>
        <taxon>Agaricomycetidae</taxon>
        <taxon>Boletales</taxon>
        <taxon>Coniophorineae</taxon>
        <taxon>Coniophoraceae</taxon>
        <taxon>Coniophora</taxon>
    </lineage>
</organism>
<evidence type="ECO:0000313" key="4">
    <source>
        <dbReference type="Proteomes" id="UP000053558"/>
    </source>
</evidence>
<dbReference type="Gene3D" id="1.25.40.20">
    <property type="entry name" value="Ankyrin repeat-containing domain"/>
    <property type="match status" value="2"/>
</dbReference>
<dbReference type="SMART" id="SM00248">
    <property type="entry name" value="ANK"/>
    <property type="match status" value="6"/>
</dbReference>
<dbReference type="PANTHER" id="PTHR24184">
    <property type="entry name" value="SI:CH211-189E2.2"/>
    <property type="match status" value="1"/>
</dbReference>
<dbReference type="OMA" id="RHRWRES"/>
<protein>
    <submittedName>
        <fullName evidence="3">Uncharacterized protein</fullName>
    </submittedName>
</protein>
<dbReference type="InterPro" id="IPR002110">
    <property type="entry name" value="Ankyrin_rpt"/>
</dbReference>
<dbReference type="KEGG" id="cput:CONPUDRAFT_163164"/>
<dbReference type="AlphaFoldDB" id="A0A5M3MXR4"/>
<gene>
    <name evidence="3" type="ORF">CONPUDRAFT_163164</name>
</gene>
<dbReference type="Pfam" id="PF12796">
    <property type="entry name" value="Ank_2"/>
    <property type="match status" value="1"/>
</dbReference>
<name>A0A5M3MXR4_CONPW</name>
<comment type="caution">
    <text evidence="3">The sequence shown here is derived from an EMBL/GenBank/DDBJ whole genome shotgun (WGS) entry which is preliminary data.</text>
</comment>
<dbReference type="Proteomes" id="UP000053558">
    <property type="component" value="Unassembled WGS sequence"/>
</dbReference>
<keyword evidence="4" id="KW-1185">Reference proteome</keyword>